<gene>
    <name evidence="3" type="ORF">LXT13_01465</name>
</gene>
<keyword evidence="4" id="KW-1185">Reference proteome</keyword>
<dbReference type="InterPro" id="IPR029058">
    <property type="entry name" value="AB_hydrolase_fold"/>
</dbReference>
<name>A0ABS8XJT7_9BURK</name>
<evidence type="ECO:0000313" key="4">
    <source>
        <dbReference type="Proteomes" id="UP001200741"/>
    </source>
</evidence>
<feature type="signal peptide" evidence="2">
    <location>
        <begin position="1"/>
        <end position="24"/>
    </location>
</feature>
<evidence type="ECO:0000256" key="2">
    <source>
        <dbReference type="SAM" id="SignalP"/>
    </source>
</evidence>
<dbReference type="RefSeq" id="WP_233369823.1">
    <property type="nucleotide sequence ID" value="NZ_JAJTWU010000001.1"/>
</dbReference>
<dbReference type="SUPFAM" id="SSF53474">
    <property type="entry name" value="alpha/beta-Hydrolases"/>
    <property type="match status" value="1"/>
</dbReference>
<organism evidence="3 4">
    <name type="scientific">Pelomonas cellulosilytica</name>
    <dbReference type="NCBI Taxonomy" id="2906762"/>
    <lineage>
        <taxon>Bacteria</taxon>
        <taxon>Pseudomonadati</taxon>
        <taxon>Pseudomonadota</taxon>
        <taxon>Betaproteobacteria</taxon>
        <taxon>Burkholderiales</taxon>
        <taxon>Sphaerotilaceae</taxon>
        <taxon>Roseateles</taxon>
    </lineage>
</organism>
<dbReference type="Proteomes" id="UP001200741">
    <property type="component" value="Unassembled WGS sequence"/>
</dbReference>
<dbReference type="GO" id="GO:0016787">
    <property type="term" value="F:hydrolase activity"/>
    <property type="evidence" value="ECO:0007669"/>
    <property type="project" value="UniProtKB-KW"/>
</dbReference>
<comment type="caution">
    <text evidence="3">The sequence shown here is derived from an EMBL/GenBank/DDBJ whole genome shotgun (WGS) entry which is preliminary data.</text>
</comment>
<evidence type="ECO:0000313" key="3">
    <source>
        <dbReference type="EMBL" id="MCE4553114.1"/>
    </source>
</evidence>
<accession>A0ABS8XJT7</accession>
<proteinExistence type="predicted"/>
<feature type="region of interest" description="Disordered" evidence="1">
    <location>
        <begin position="31"/>
        <end position="52"/>
    </location>
</feature>
<sequence length="330" mass="34803">MTPRCLRPRLVPALLLALSIAAQAQAPAPASAPVVETPDTLDQPGSGPFPARQEEVASLPDHVVYRPAQLDAIKPRQLGLYVFGNGACSDDGASSRMHLLEIASHGYVAIALGRIRSGPGVTLPMTPAPPRQQDAQGRPVFPPPPTSYTGLLAAIDWALAQNADPKSPYFGKFDERAIAVSGFSCGGIQALRVAPDPRVKTVVVMNSGLFIPGTGVKHVEMDQPKSLLDQLHTPTLYVLGGPTDIAYTNGMDDFARIGHVPVAVANLLGVGHGGTYMQPNGGKAAAAVVAWLDWQLRGDTQAARAFVGPQCGLCTDTAWELRKKRIDASS</sequence>
<feature type="chain" id="PRO_5046035686" evidence="2">
    <location>
        <begin position="25"/>
        <end position="330"/>
    </location>
</feature>
<reference evidence="3 4" key="1">
    <citation type="submission" date="2021-12" db="EMBL/GenBank/DDBJ databases">
        <title>Genome seq of P8.</title>
        <authorList>
            <person name="Seo T."/>
        </authorList>
    </citation>
    <scope>NUCLEOTIDE SEQUENCE [LARGE SCALE GENOMIC DNA]</scope>
    <source>
        <strain evidence="3 4">P8</strain>
    </source>
</reference>
<keyword evidence="2" id="KW-0732">Signal</keyword>
<dbReference type="EMBL" id="JAJTWU010000001">
    <property type="protein sequence ID" value="MCE4553114.1"/>
    <property type="molecule type" value="Genomic_DNA"/>
</dbReference>
<dbReference type="Gene3D" id="3.40.50.1820">
    <property type="entry name" value="alpha/beta hydrolase"/>
    <property type="match status" value="1"/>
</dbReference>
<evidence type="ECO:0000256" key="1">
    <source>
        <dbReference type="SAM" id="MobiDB-lite"/>
    </source>
</evidence>
<protein>
    <submittedName>
        <fullName evidence="3">Alpha/beta hydrolase</fullName>
    </submittedName>
</protein>
<keyword evidence="3" id="KW-0378">Hydrolase</keyword>